<dbReference type="EMBL" id="JACIFF010000011">
    <property type="protein sequence ID" value="MBB4080955.1"/>
    <property type="molecule type" value="Genomic_DNA"/>
</dbReference>
<dbReference type="PANTHER" id="PTHR10196:SF57">
    <property type="entry name" value="XYLULOSE KINASE"/>
    <property type="match status" value="1"/>
</dbReference>
<organism evidence="5 6">
    <name type="scientific">Neolewinella aquimaris</name>
    <dbReference type="NCBI Taxonomy" id="1835722"/>
    <lineage>
        <taxon>Bacteria</taxon>
        <taxon>Pseudomonadati</taxon>
        <taxon>Bacteroidota</taxon>
        <taxon>Saprospiria</taxon>
        <taxon>Saprospirales</taxon>
        <taxon>Lewinellaceae</taxon>
        <taxon>Neolewinella</taxon>
    </lineage>
</organism>
<evidence type="ECO:0000259" key="4">
    <source>
        <dbReference type="Pfam" id="PF00370"/>
    </source>
</evidence>
<dbReference type="PANTHER" id="PTHR10196">
    <property type="entry name" value="SUGAR KINASE"/>
    <property type="match status" value="1"/>
</dbReference>
<dbReference type="AlphaFoldDB" id="A0A840EBQ7"/>
<evidence type="ECO:0000313" key="6">
    <source>
        <dbReference type="Proteomes" id="UP000576209"/>
    </source>
</evidence>
<reference evidence="5 6" key="1">
    <citation type="submission" date="2020-08" db="EMBL/GenBank/DDBJ databases">
        <title>Genomic Encyclopedia of Type Strains, Phase IV (KMG-IV): sequencing the most valuable type-strain genomes for metagenomic binning, comparative biology and taxonomic classification.</title>
        <authorList>
            <person name="Goeker M."/>
        </authorList>
    </citation>
    <scope>NUCLEOTIDE SEQUENCE [LARGE SCALE GENOMIC DNA]</scope>
    <source>
        <strain evidence="5 6">DSM 105137</strain>
    </source>
</reference>
<dbReference type="GO" id="GO:0004856">
    <property type="term" value="F:D-xylulokinase activity"/>
    <property type="evidence" value="ECO:0007669"/>
    <property type="project" value="TreeGrafter"/>
</dbReference>
<gene>
    <name evidence="5" type="ORF">GGR28_003596</name>
</gene>
<proteinExistence type="inferred from homology"/>
<evidence type="ECO:0000256" key="1">
    <source>
        <dbReference type="ARBA" id="ARBA00009156"/>
    </source>
</evidence>
<keyword evidence="3 5" id="KW-0418">Kinase</keyword>
<dbReference type="RefSeq" id="WP_183497183.1">
    <property type="nucleotide sequence ID" value="NZ_JACIFF010000011.1"/>
</dbReference>
<evidence type="ECO:0000256" key="2">
    <source>
        <dbReference type="ARBA" id="ARBA00022679"/>
    </source>
</evidence>
<dbReference type="InterPro" id="IPR043129">
    <property type="entry name" value="ATPase_NBD"/>
</dbReference>
<dbReference type="Proteomes" id="UP000576209">
    <property type="component" value="Unassembled WGS sequence"/>
</dbReference>
<sequence>MGKRQVTAVFDIGRTNKKFFLFDEEYREVHREYVRFAEIEDEDGYPTENIQALQDWLREVFHRILEAQIFDVRAINFSSYGASFVHLDADGEIVTPLYNYTKPLDPTLVEEFYAKYGPEEDFTLRTGSPNSGMLNSGMQLYWLKHRNAEVFERIKYSLHLPQFLSYVFTGIPISEYTSIGCHTGLWDYQKGDYHDWVYAEDIHRILPPIVSTETSINMNYNGRRIKIGVGIHDSSAALLPYIRSEKSPFVLVSTGTWSVSLNPFGSGALTPRDLGSDYLNYMRIDGKPVKAARLFLGQAYKEQVTKLAMHFGVPDDRHRSVRFDYGIYTEIMRDYRPWFHFEQLGRSDNPAVTTIPTDSYDYAYHHLLIELVELQAENIRAAIGESEVTKLFVDGGFSDNEVFIHLISDRFRNLELRTTDASLGSALGAAICISDKDLNSKFLKKNYGLKKHQPFIIKEADA</sequence>
<name>A0A840EBQ7_9BACT</name>
<dbReference type="GO" id="GO:0005829">
    <property type="term" value="C:cytosol"/>
    <property type="evidence" value="ECO:0007669"/>
    <property type="project" value="TreeGrafter"/>
</dbReference>
<comment type="similarity">
    <text evidence="1">Belongs to the FGGY kinase family.</text>
</comment>
<keyword evidence="2" id="KW-0808">Transferase</keyword>
<dbReference type="CDD" id="cd07772">
    <property type="entry name" value="ASKHA_NBD_FGGY_NaCK-like"/>
    <property type="match status" value="1"/>
</dbReference>
<dbReference type="Pfam" id="PF00370">
    <property type="entry name" value="FGGY_N"/>
    <property type="match status" value="1"/>
</dbReference>
<dbReference type="Gene3D" id="3.30.420.40">
    <property type="match status" value="2"/>
</dbReference>
<evidence type="ECO:0000256" key="3">
    <source>
        <dbReference type="ARBA" id="ARBA00022777"/>
    </source>
</evidence>
<evidence type="ECO:0000313" key="5">
    <source>
        <dbReference type="EMBL" id="MBB4080955.1"/>
    </source>
</evidence>
<protein>
    <submittedName>
        <fullName evidence="5">Sugar (Pentulose or hexulose) kinase</fullName>
    </submittedName>
</protein>
<dbReference type="GO" id="GO:0005997">
    <property type="term" value="P:xylulose metabolic process"/>
    <property type="evidence" value="ECO:0007669"/>
    <property type="project" value="TreeGrafter"/>
</dbReference>
<dbReference type="InterPro" id="IPR018484">
    <property type="entry name" value="FGGY_N"/>
</dbReference>
<feature type="domain" description="Carbohydrate kinase FGGY N-terminal" evidence="4">
    <location>
        <begin position="9"/>
        <end position="216"/>
    </location>
</feature>
<accession>A0A840EBQ7</accession>
<keyword evidence="6" id="KW-1185">Reference proteome</keyword>
<dbReference type="SUPFAM" id="SSF53067">
    <property type="entry name" value="Actin-like ATPase domain"/>
    <property type="match status" value="2"/>
</dbReference>
<comment type="caution">
    <text evidence="5">The sequence shown here is derived from an EMBL/GenBank/DDBJ whole genome shotgun (WGS) entry which is preliminary data.</text>
</comment>